<evidence type="ECO:0000313" key="1">
    <source>
        <dbReference type="EMBL" id="KAB8205380.1"/>
    </source>
</evidence>
<name>A0A5N6DMN2_ASPPA</name>
<keyword evidence="2" id="KW-1185">Reference proteome</keyword>
<accession>A0A5N6DMN2</accession>
<proteinExistence type="predicted"/>
<evidence type="ECO:0000313" key="2">
    <source>
        <dbReference type="Proteomes" id="UP000326532"/>
    </source>
</evidence>
<dbReference type="VEuPathDB" id="FungiDB:BDV34DRAFT_225535"/>
<protein>
    <recommendedName>
        <fullName evidence="3">GST N-terminal domain-containing protein</fullName>
    </recommendedName>
</protein>
<dbReference type="AlphaFoldDB" id="A0A5N6DMN2"/>
<sequence>MIEDPATEITVGDSFDITAYLQKTYPGSGAGGISPPQTLDYESKKDTILTPLSHISQTRFLEYAKFNVHVDVIFNTFVQLSIACLPLHPATAEISNAEMARRADAPSWDYFQLNGETREKTKASFLDALVELGKLFVKDASGPFIPAKSSPNEPSNIRYDKRKARPEHDDLFSNPSVSLESLGIGKIMKLFLMVVTIFGSIET</sequence>
<dbReference type="EMBL" id="ML734971">
    <property type="protein sequence ID" value="KAB8205380.1"/>
    <property type="molecule type" value="Genomic_DNA"/>
</dbReference>
<organism evidence="1 2">
    <name type="scientific">Aspergillus parasiticus</name>
    <dbReference type="NCBI Taxonomy" id="5067"/>
    <lineage>
        <taxon>Eukaryota</taxon>
        <taxon>Fungi</taxon>
        <taxon>Dikarya</taxon>
        <taxon>Ascomycota</taxon>
        <taxon>Pezizomycotina</taxon>
        <taxon>Eurotiomycetes</taxon>
        <taxon>Eurotiomycetidae</taxon>
        <taxon>Eurotiales</taxon>
        <taxon>Aspergillaceae</taxon>
        <taxon>Aspergillus</taxon>
        <taxon>Aspergillus subgen. Circumdati</taxon>
    </lineage>
</organism>
<gene>
    <name evidence="1" type="ORF">BDV34DRAFT_225535</name>
</gene>
<reference evidence="1 2" key="1">
    <citation type="submission" date="2019-04" db="EMBL/GenBank/DDBJ databases">
        <title>Fungal friends and foes A comparative genomics study of 23 Aspergillus species from section Flavi.</title>
        <authorList>
            <consortium name="DOE Joint Genome Institute"/>
            <person name="Kjaerbolling I."/>
            <person name="Vesth T.C."/>
            <person name="Frisvad J.C."/>
            <person name="Nybo J.L."/>
            <person name="Theobald S."/>
            <person name="Kildgaard S."/>
            <person name="Petersen T.I."/>
            <person name="Kuo A."/>
            <person name="Sato A."/>
            <person name="Lyhne E.K."/>
            <person name="Kogle M.E."/>
            <person name="Wiebenga A."/>
            <person name="Kun R.S."/>
            <person name="Lubbers R.J."/>
            <person name="Makela M.R."/>
            <person name="Barry K."/>
            <person name="Chovatia M."/>
            <person name="Clum A."/>
            <person name="Daum C."/>
            <person name="Haridas S."/>
            <person name="He G."/>
            <person name="LaButti K."/>
            <person name="Lipzen A."/>
            <person name="Mondo S."/>
            <person name="Pangilinan J."/>
            <person name="Riley R."/>
            <person name="Salamov A."/>
            <person name="Simmons B.A."/>
            <person name="Magnuson J.K."/>
            <person name="Henrissat B."/>
            <person name="Mortensen U.H."/>
            <person name="Larsen T.O."/>
            <person name="De vries R.P."/>
            <person name="Grigoriev I.V."/>
            <person name="Machida M."/>
            <person name="Baker S.E."/>
            <person name="Andersen M.R."/>
        </authorList>
    </citation>
    <scope>NUCLEOTIDE SEQUENCE [LARGE SCALE GENOMIC DNA]</scope>
    <source>
        <strain evidence="1 2">CBS 117618</strain>
    </source>
</reference>
<evidence type="ECO:0008006" key="3">
    <source>
        <dbReference type="Google" id="ProtNLM"/>
    </source>
</evidence>
<dbReference type="Proteomes" id="UP000326532">
    <property type="component" value="Unassembled WGS sequence"/>
</dbReference>